<reference evidence="1" key="1">
    <citation type="submission" date="2012-04" db="EMBL/GenBank/DDBJ databases">
        <title>The Genome Sequence of Loa loa.</title>
        <authorList>
            <consortium name="The Broad Institute Genome Sequencing Platform"/>
            <consortium name="Broad Institute Genome Sequencing Center for Infectious Disease"/>
            <person name="Nutman T.B."/>
            <person name="Fink D.L."/>
            <person name="Russ C."/>
            <person name="Young S."/>
            <person name="Zeng Q."/>
            <person name="Gargeya S."/>
            <person name="Alvarado L."/>
            <person name="Berlin A."/>
            <person name="Chapman S.B."/>
            <person name="Chen Z."/>
            <person name="Freedman E."/>
            <person name="Gellesch M."/>
            <person name="Goldberg J."/>
            <person name="Griggs A."/>
            <person name="Gujja S."/>
            <person name="Heilman E.R."/>
            <person name="Heiman D."/>
            <person name="Howarth C."/>
            <person name="Mehta T."/>
            <person name="Neiman D."/>
            <person name="Pearson M."/>
            <person name="Roberts A."/>
            <person name="Saif S."/>
            <person name="Shea T."/>
            <person name="Shenoy N."/>
            <person name="Sisk P."/>
            <person name="Stolte C."/>
            <person name="Sykes S."/>
            <person name="White J."/>
            <person name="Yandava C."/>
            <person name="Haas B."/>
            <person name="Henn M.R."/>
            <person name="Nusbaum C."/>
            <person name="Birren B."/>
        </authorList>
    </citation>
    <scope>NUCLEOTIDE SEQUENCE [LARGE SCALE GENOMIC DNA]</scope>
</reference>
<organism evidence="1">
    <name type="scientific">Loa loa</name>
    <name type="common">Eye worm</name>
    <name type="synonym">Filaria loa</name>
    <dbReference type="NCBI Taxonomy" id="7209"/>
    <lineage>
        <taxon>Eukaryota</taxon>
        <taxon>Metazoa</taxon>
        <taxon>Ecdysozoa</taxon>
        <taxon>Nematoda</taxon>
        <taxon>Chromadorea</taxon>
        <taxon>Rhabditida</taxon>
        <taxon>Spirurina</taxon>
        <taxon>Spiruromorpha</taxon>
        <taxon>Filarioidea</taxon>
        <taxon>Onchocercidae</taxon>
        <taxon>Loa</taxon>
    </lineage>
</organism>
<dbReference type="AlphaFoldDB" id="A0A1S0TXR8"/>
<gene>
    <name evidence="1" type="ORF">LOAG_07223</name>
</gene>
<dbReference type="RefSeq" id="XP_003142805.1">
    <property type="nucleotide sequence ID" value="XM_003142757.1"/>
</dbReference>
<protein>
    <submittedName>
        <fullName evidence="1">Uncharacterized protein</fullName>
    </submittedName>
</protein>
<dbReference type="InParanoid" id="A0A1S0TXR8"/>
<dbReference type="CTD" id="9944640"/>
<dbReference type="OrthoDB" id="433474at2759"/>
<sequence length="64" mass="7387">MENASVNLMEEDSFAKKTPIKRLAKRSIEIRLKAPVDREREDYKTFKGIKLPMSDAMSDADIEK</sequence>
<dbReference type="GeneID" id="9944640"/>
<proteinExistence type="predicted"/>
<dbReference type="EMBL" id="JH712490">
    <property type="protein sequence ID" value="EFO21266.1"/>
    <property type="molecule type" value="Genomic_DNA"/>
</dbReference>
<name>A0A1S0TXR8_LOALO</name>
<accession>A0A1S0TXR8</accession>
<evidence type="ECO:0000313" key="1">
    <source>
        <dbReference type="EMBL" id="EFO21266.1"/>
    </source>
</evidence>
<dbReference type="KEGG" id="loa:LOAG_07223"/>